<organism evidence="2 3">
    <name type="scientific">Papaver somniferum</name>
    <name type="common">Opium poppy</name>
    <dbReference type="NCBI Taxonomy" id="3469"/>
    <lineage>
        <taxon>Eukaryota</taxon>
        <taxon>Viridiplantae</taxon>
        <taxon>Streptophyta</taxon>
        <taxon>Embryophyta</taxon>
        <taxon>Tracheophyta</taxon>
        <taxon>Spermatophyta</taxon>
        <taxon>Magnoliopsida</taxon>
        <taxon>Ranunculales</taxon>
        <taxon>Papaveraceae</taxon>
        <taxon>Papaveroideae</taxon>
        <taxon>Papaver</taxon>
    </lineage>
</organism>
<dbReference type="Gramene" id="RZC70541">
    <property type="protein sequence ID" value="RZC70541"/>
    <property type="gene ID" value="C5167_033679"/>
</dbReference>
<protein>
    <submittedName>
        <fullName evidence="2">Uncharacterized protein</fullName>
    </submittedName>
</protein>
<dbReference type="Proteomes" id="UP000316621">
    <property type="component" value="Chromosome 7"/>
</dbReference>
<evidence type="ECO:0000313" key="2">
    <source>
        <dbReference type="EMBL" id="RZC70541.1"/>
    </source>
</evidence>
<reference evidence="2 3" key="1">
    <citation type="journal article" date="2018" name="Science">
        <title>The opium poppy genome and morphinan production.</title>
        <authorList>
            <person name="Guo L."/>
            <person name="Winzer T."/>
            <person name="Yang X."/>
            <person name="Li Y."/>
            <person name="Ning Z."/>
            <person name="He Z."/>
            <person name="Teodor R."/>
            <person name="Lu Y."/>
            <person name="Bowser T.A."/>
            <person name="Graham I.A."/>
            <person name="Ye K."/>
        </authorList>
    </citation>
    <scope>NUCLEOTIDE SEQUENCE [LARGE SCALE GENOMIC DNA]</scope>
    <source>
        <strain evidence="3">cv. HN1</strain>
        <tissue evidence="2">Leaves</tissue>
    </source>
</reference>
<keyword evidence="3" id="KW-1185">Reference proteome</keyword>
<feature type="region of interest" description="Disordered" evidence="1">
    <location>
        <begin position="1"/>
        <end position="36"/>
    </location>
</feature>
<name>A0A4Y7KEF0_PAPSO</name>
<proteinExistence type="predicted"/>
<gene>
    <name evidence="2" type="ORF">C5167_033679</name>
</gene>
<accession>A0A4Y7KEF0</accession>
<feature type="compositionally biased region" description="Basic and acidic residues" evidence="1">
    <location>
        <begin position="26"/>
        <end position="36"/>
    </location>
</feature>
<sequence>MGNRQDEDMKMEDFSTTNYFPVETEQSSHDKKKDYH</sequence>
<evidence type="ECO:0000313" key="3">
    <source>
        <dbReference type="Proteomes" id="UP000316621"/>
    </source>
</evidence>
<feature type="compositionally biased region" description="Basic and acidic residues" evidence="1">
    <location>
        <begin position="1"/>
        <end position="13"/>
    </location>
</feature>
<dbReference type="EMBL" id="CM010721">
    <property type="protein sequence ID" value="RZC70541.1"/>
    <property type="molecule type" value="Genomic_DNA"/>
</dbReference>
<evidence type="ECO:0000256" key="1">
    <source>
        <dbReference type="SAM" id="MobiDB-lite"/>
    </source>
</evidence>
<dbReference type="AlphaFoldDB" id="A0A4Y7KEF0"/>